<reference evidence="2 3" key="1">
    <citation type="submission" date="2021-01" db="EMBL/GenBank/DDBJ databases">
        <title>Chryseolinea sp. Jin1 Genome sequencing and assembly.</title>
        <authorList>
            <person name="Kim I."/>
        </authorList>
    </citation>
    <scope>NUCLEOTIDE SEQUENCE [LARGE SCALE GENOMIC DNA]</scope>
    <source>
        <strain evidence="2 3">Jin1</strain>
    </source>
</reference>
<evidence type="ECO:0000313" key="3">
    <source>
        <dbReference type="Proteomes" id="UP000613030"/>
    </source>
</evidence>
<dbReference type="Proteomes" id="UP000613030">
    <property type="component" value="Unassembled WGS sequence"/>
</dbReference>
<evidence type="ECO:0000256" key="1">
    <source>
        <dbReference type="SAM" id="MobiDB-lite"/>
    </source>
</evidence>
<sequence>MLSLSIKEDLQQACRHYAEQRLATARQAMDHAQEAANEEGKSSAGDKYETGRAMAQIERDKAAQQAHEAQKLLQIINQLNPALHHDKVAAGSVVVTTAHTFYLAVGIGKLLVSGTEFLVLAPASPLGKSLLGLAVNDAFTFNNQRYTILQIL</sequence>
<proteinExistence type="predicted"/>
<dbReference type="EMBL" id="JAERRB010000016">
    <property type="protein sequence ID" value="MBL0745375.1"/>
    <property type="molecule type" value="Genomic_DNA"/>
</dbReference>
<gene>
    <name evidence="2" type="ORF">JI741_29355</name>
</gene>
<comment type="caution">
    <text evidence="2">The sequence shown here is derived from an EMBL/GenBank/DDBJ whole genome shotgun (WGS) entry which is preliminary data.</text>
</comment>
<organism evidence="2 3">
    <name type="scientific">Chryseolinea lacunae</name>
    <dbReference type="NCBI Taxonomy" id="2801331"/>
    <lineage>
        <taxon>Bacteria</taxon>
        <taxon>Pseudomonadati</taxon>
        <taxon>Bacteroidota</taxon>
        <taxon>Cytophagia</taxon>
        <taxon>Cytophagales</taxon>
        <taxon>Fulvivirgaceae</taxon>
        <taxon>Chryseolinea</taxon>
    </lineage>
</organism>
<dbReference type="RefSeq" id="WP_202015781.1">
    <property type="nucleotide sequence ID" value="NZ_JAERRB010000016.1"/>
</dbReference>
<name>A0ABS1L107_9BACT</name>
<evidence type="ECO:0000313" key="2">
    <source>
        <dbReference type="EMBL" id="MBL0745375.1"/>
    </source>
</evidence>
<accession>A0ABS1L107</accession>
<protein>
    <submittedName>
        <fullName evidence="2">3-oxoacyl-ACP synthase</fullName>
    </submittedName>
</protein>
<feature type="region of interest" description="Disordered" evidence="1">
    <location>
        <begin position="25"/>
        <end position="47"/>
    </location>
</feature>
<keyword evidence="3" id="KW-1185">Reference proteome</keyword>
<feature type="compositionally biased region" description="Basic and acidic residues" evidence="1">
    <location>
        <begin position="28"/>
        <end position="47"/>
    </location>
</feature>